<feature type="compositionally biased region" description="Acidic residues" evidence="1">
    <location>
        <begin position="202"/>
        <end position="213"/>
    </location>
</feature>
<reference evidence="2 3" key="2">
    <citation type="journal article" date="2012" name="PLoS Pathog.">
        <title>Diverse lifestyles and strategies of plant pathogenesis encoded in the genomes of eighteen Dothideomycetes fungi.</title>
        <authorList>
            <person name="Ohm R.A."/>
            <person name="Feau N."/>
            <person name="Henrissat B."/>
            <person name="Schoch C.L."/>
            <person name="Horwitz B.A."/>
            <person name="Barry K.W."/>
            <person name="Condon B.J."/>
            <person name="Copeland A.C."/>
            <person name="Dhillon B."/>
            <person name="Glaser F."/>
            <person name="Hesse C.N."/>
            <person name="Kosti I."/>
            <person name="LaButti K."/>
            <person name="Lindquist E.A."/>
            <person name="Lucas S."/>
            <person name="Salamov A.A."/>
            <person name="Bradshaw R.E."/>
            <person name="Ciuffetti L."/>
            <person name="Hamelin R.C."/>
            <person name="Kema G.H.J."/>
            <person name="Lawrence C."/>
            <person name="Scott J.A."/>
            <person name="Spatafora J.W."/>
            <person name="Turgeon B.G."/>
            <person name="de Wit P.J.G.M."/>
            <person name="Zhong S."/>
            <person name="Goodwin S.B."/>
            <person name="Grigoriev I.V."/>
        </authorList>
    </citation>
    <scope>NUCLEOTIDE SEQUENCE [LARGE SCALE GENOMIC DNA]</scope>
    <source>
        <strain evidence="3">NZE10 / CBS 128990</strain>
    </source>
</reference>
<name>N1Q2U6_DOTSN</name>
<gene>
    <name evidence="2" type="ORF">DOTSEDRAFT_50205</name>
</gene>
<evidence type="ECO:0000313" key="3">
    <source>
        <dbReference type="Proteomes" id="UP000016933"/>
    </source>
</evidence>
<dbReference type="AlphaFoldDB" id="N1Q2U6"/>
<feature type="region of interest" description="Disordered" evidence="1">
    <location>
        <begin position="156"/>
        <end position="213"/>
    </location>
</feature>
<dbReference type="HOGENOM" id="CLU_1294377_0_0_1"/>
<accession>N1Q2U6</accession>
<dbReference type="Proteomes" id="UP000016933">
    <property type="component" value="Unassembled WGS sequence"/>
</dbReference>
<proteinExistence type="predicted"/>
<feature type="compositionally biased region" description="Polar residues" evidence="1">
    <location>
        <begin position="171"/>
        <end position="195"/>
    </location>
</feature>
<reference evidence="3" key="1">
    <citation type="journal article" date="2012" name="PLoS Genet.">
        <title>The genomes of the fungal plant pathogens Cladosporium fulvum and Dothistroma septosporum reveal adaptation to different hosts and lifestyles but also signatures of common ancestry.</title>
        <authorList>
            <person name="de Wit P.J.G.M."/>
            <person name="van der Burgt A."/>
            <person name="Oekmen B."/>
            <person name="Stergiopoulos I."/>
            <person name="Abd-Elsalam K.A."/>
            <person name="Aerts A.L."/>
            <person name="Bahkali A.H."/>
            <person name="Beenen H.G."/>
            <person name="Chettri P."/>
            <person name="Cox M.P."/>
            <person name="Datema E."/>
            <person name="de Vries R.P."/>
            <person name="Dhillon B."/>
            <person name="Ganley A.R."/>
            <person name="Griffiths S.A."/>
            <person name="Guo Y."/>
            <person name="Hamelin R.C."/>
            <person name="Henrissat B."/>
            <person name="Kabir M.S."/>
            <person name="Jashni M.K."/>
            <person name="Kema G."/>
            <person name="Klaubauf S."/>
            <person name="Lapidus A."/>
            <person name="Levasseur A."/>
            <person name="Lindquist E."/>
            <person name="Mehrabi R."/>
            <person name="Ohm R.A."/>
            <person name="Owen T.J."/>
            <person name="Salamov A."/>
            <person name="Schwelm A."/>
            <person name="Schijlen E."/>
            <person name="Sun H."/>
            <person name="van den Burg H.A."/>
            <person name="van Ham R.C.H.J."/>
            <person name="Zhang S."/>
            <person name="Goodwin S.B."/>
            <person name="Grigoriev I.V."/>
            <person name="Collemare J."/>
            <person name="Bradshaw R.E."/>
        </authorList>
    </citation>
    <scope>NUCLEOTIDE SEQUENCE [LARGE SCALE GENOMIC DNA]</scope>
    <source>
        <strain evidence="3">NZE10 / CBS 128990</strain>
    </source>
</reference>
<evidence type="ECO:0000256" key="1">
    <source>
        <dbReference type="SAM" id="MobiDB-lite"/>
    </source>
</evidence>
<dbReference type="EMBL" id="KB446535">
    <property type="protein sequence ID" value="EME50071.1"/>
    <property type="molecule type" value="Genomic_DNA"/>
</dbReference>
<protein>
    <submittedName>
        <fullName evidence="2">Uncharacterized protein</fullName>
    </submittedName>
</protein>
<organism evidence="2 3">
    <name type="scientific">Dothistroma septosporum (strain NZE10 / CBS 128990)</name>
    <name type="common">Red band needle blight fungus</name>
    <name type="synonym">Mycosphaerella pini</name>
    <dbReference type="NCBI Taxonomy" id="675120"/>
    <lineage>
        <taxon>Eukaryota</taxon>
        <taxon>Fungi</taxon>
        <taxon>Dikarya</taxon>
        <taxon>Ascomycota</taxon>
        <taxon>Pezizomycotina</taxon>
        <taxon>Dothideomycetes</taxon>
        <taxon>Dothideomycetidae</taxon>
        <taxon>Mycosphaerellales</taxon>
        <taxon>Mycosphaerellaceae</taxon>
        <taxon>Dothistroma</taxon>
    </lineage>
</organism>
<keyword evidence="3" id="KW-1185">Reference proteome</keyword>
<sequence>MTGPEQQQDAVATASNMTTVEPRRARLFPDFRVAAYAATPHTSIDGEQPDMPVARAESPIGPLLAGRRSFSNRFEHHIRGILYLCRPETRTSQCRIILEALLRAHTTQQRRRLEQREHGRPAAPSVVGVPELFRVFHEIVLDLSDTNVLIPHHVGEVTEAGSDDDEEAADTNSSTLRSTQNDPDVQQSAAQNEVTASRVDAADADDNGEESER</sequence>
<evidence type="ECO:0000313" key="2">
    <source>
        <dbReference type="EMBL" id="EME50071.1"/>
    </source>
</evidence>